<evidence type="ECO:0000256" key="2">
    <source>
        <dbReference type="ARBA" id="ARBA00009810"/>
    </source>
</evidence>
<dbReference type="InterPro" id="IPR000531">
    <property type="entry name" value="Beta-barrel_TonB"/>
</dbReference>
<evidence type="ECO:0000256" key="14">
    <source>
        <dbReference type="RuleBase" id="RU003357"/>
    </source>
</evidence>
<keyword evidence="9 12" id="KW-0472">Membrane</keyword>
<keyword evidence="10 17" id="KW-0675">Receptor</keyword>
<dbReference type="Gene3D" id="2.40.170.20">
    <property type="entry name" value="TonB-dependent receptor, beta-barrel domain"/>
    <property type="match status" value="1"/>
</dbReference>
<evidence type="ECO:0000256" key="1">
    <source>
        <dbReference type="ARBA" id="ARBA00004571"/>
    </source>
</evidence>
<name>A0A7T2VZL8_DELAC</name>
<dbReference type="Pfam" id="PF00593">
    <property type="entry name" value="TonB_dep_Rec_b-barrel"/>
    <property type="match status" value="1"/>
</dbReference>
<keyword evidence="3 12" id="KW-0813">Transport</keyword>
<dbReference type="CDD" id="cd01347">
    <property type="entry name" value="ligand_gated_channel"/>
    <property type="match status" value="1"/>
</dbReference>
<dbReference type="GO" id="GO:0009279">
    <property type="term" value="C:cell outer membrane"/>
    <property type="evidence" value="ECO:0007669"/>
    <property type="project" value="UniProtKB-SubCell"/>
</dbReference>
<feature type="domain" description="TonB-dependent receptor-like beta-barrel" evidence="15">
    <location>
        <begin position="264"/>
        <end position="638"/>
    </location>
</feature>
<dbReference type="InterPro" id="IPR036942">
    <property type="entry name" value="Beta-barrel_TonB_sf"/>
</dbReference>
<evidence type="ECO:0000256" key="6">
    <source>
        <dbReference type="ARBA" id="ARBA00022729"/>
    </source>
</evidence>
<dbReference type="Gene3D" id="2.170.130.10">
    <property type="entry name" value="TonB-dependent receptor, plug domain"/>
    <property type="match status" value="1"/>
</dbReference>
<dbReference type="Proteomes" id="UP000594778">
    <property type="component" value="Chromosome"/>
</dbReference>
<dbReference type="EMBL" id="CP065668">
    <property type="protein sequence ID" value="QPS09311.1"/>
    <property type="molecule type" value="Genomic_DNA"/>
</dbReference>
<keyword evidence="4 12" id="KW-1134">Transmembrane beta strand</keyword>
<dbReference type="InterPro" id="IPR010917">
    <property type="entry name" value="TonB_rcpt_CS"/>
</dbReference>
<comment type="subcellular location">
    <subcellularLocation>
        <location evidence="1 12">Cell outer membrane</location>
        <topology evidence="1 12">Multi-pass membrane protein</topology>
    </subcellularLocation>
</comment>
<dbReference type="PANTHER" id="PTHR30069">
    <property type="entry name" value="TONB-DEPENDENT OUTER MEMBRANE RECEPTOR"/>
    <property type="match status" value="1"/>
</dbReference>
<dbReference type="PANTHER" id="PTHR30069:SF53">
    <property type="entry name" value="COLICIN I RECEPTOR-RELATED"/>
    <property type="match status" value="1"/>
</dbReference>
<evidence type="ECO:0000259" key="15">
    <source>
        <dbReference type="Pfam" id="PF00593"/>
    </source>
</evidence>
<dbReference type="GO" id="GO:0044718">
    <property type="term" value="P:siderophore transmembrane transport"/>
    <property type="evidence" value="ECO:0007669"/>
    <property type="project" value="TreeGrafter"/>
</dbReference>
<evidence type="ECO:0000256" key="3">
    <source>
        <dbReference type="ARBA" id="ARBA00022448"/>
    </source>
</evidence>
<protein>
    <submittedName>
        <fullName evidence="17">TonB-dependent receptor</fullName>
    </submittedName>
</protein>
<proteinExistence type="inferred from homology"/>
<dbReference type="InterPro" id="IPR037066">
    <property type="entry name" value="Plug_dom_sf"/>
</dbReference>
<evidence type="ECO:0000256" key="8">
    <source>
        <dbReference type="ARBA" id="ARBA00023077"/>
    </source>
</evidence>
<dbReference type="PROSITE" id="PS52016">
    <property type="entry name" value="TONB_DEPENDENT_REC_3"/>
    <property type="match status" value="1"/>
</dbReference>
<organism evidence="17 18">
    <name type="scientific">Delftia acidovorans</name>
    <name type="common">Pseudomonas acidovorans</name>
    <name type="synonym">Comamonas acidovorans</name>
    <dbReference type="NCBI Taxonomy" id="80866"/>
    <lineage>
        <taxon>Bacteria</taxon>
        <taxon>Pseudomonadati</taxon>
        <taxon>Pseudomonadota</taxon>
        <taxon>Betaproteobacteria</taxon>
        <taxon>Burkholderiales</taxon>
        <taxon>Comamonadaceae</taxon>
        <taxon>Delftia</taxon>
    </lineage>
</organism>
<dbReference type="RefSeq" id="WP_197956278.1">
    <property type="nucleotide sequence ID" value="NZ_CP065668.1"/>
</dbReference>
<evidence type="ECO:0000313" key="17">
    <source>
        <dbReference type="EMBL" id="QPS09311.1"/>
    </source>
</evidence>
<comment type="similarity">
    <text evidence="2 12 14">Belongs to the TonB-dependent receptor family.</text>
</comment>
<reference evidence="17 18" key="1">
    <citation type="submission" date="2020-12" db="EMBL/GenBank/DDBJ databases">
        <title>FDA dAtabase for Regulatory Grade micrObial Sequences (FDA-ARGOS): Supporting development and validation of Infectious Disease Dx tests.</title>
        <authorList>
            <person name="Sproer C."/>
            <person name="Gronow S."/>
            <person name="Severitt S."/>
            <person name="Schroder I."/>
            <person name="Tallon L."/>
            <person name="Sadzewicz L."/>
            <person name="Zhao X."/>
            <person name="Boylan J."/>
            <person name="Ott S."/>
            <person name="Bowen H."/>
            <person name="Vavikolanu K."/>
            <person name="Mehta A."/>
            <person name="Aluvathingal J."/>
            <person name="Nadendla S."/>
            <person name="Lowell S."/>
            <person name="Myers T."/>
            <person name="Yan Y."/>
            <person name="Sichtig H."/>
        </authorList>
    </citation>
    <scope>NUCLEOTIDE SEQUENCE [LARGE SCALE GENOMIC DNA]</scope>
    <source>
        <strain evidence="17 18">FDAARGOS_909</strain>
    </source>
</reference>
<evidence type="ECO:0000313" key="18">
    <source>
        <dbReference type="Proteomes" id="UP000594778"/>
    </source>
</evidence>
<evidence type="ECO:0000256" key="7">
    <source>
        <dbReference type="ARBA" id="ARBA00023065"/>
    </source>
</evidence>
<dbReference type="Pfam" id="PF07715">
    <property type="entry name" value="Plug"/>
    <property type="match status" value="1"/>
</dbReference>
<evidence type="ECO:0000256" key="9">
    <source>
        <dbReference type="ARBA" id="ARBA00023136"/>
    </source>
</evidence>
<sequence length="665" mass="72330">MAHAQSADNKADTSLSTVVVTASGTAVDIKEAPASISVITREDIERKPVTSIGELLSTIPGVTGGLSGTGAQSKIKLRGLPEKYTLILVDGKRQGNSAGINYRDDLGSQDLDWISPEMIERIEVVRGPMSSLYGSDAMGGVINIITRKIGKRWSGSTTLNYSKPSDGDRGDTRQLGFNISGPLSDKFGLRLGGNYTDRAADESTGGFPGTYQSTAGSRKQNLNALLNWQLTPDQVIGIEAAQGIQRATGSDARTASGDQVVYPWGLSKLEQTKFGLSHDGRWGDLTSKLNLVHNKYEDKGDTIGNNSKETTLDGRIDKPLKLWGLDQAMTLGMQWRRESLDNRDTIGLAPIDYAGRPVSGSGLSATTWALFGEDQIFLRENLALTLGLRMDHHQKYGNNWSPRAYLVYHPASEWTVRGGISRGFRAPNLKENSASAATQSGGNGCRSLAGMGWTNTSVNADGTRGCYMAGNPDLQPETSTNFELGTSWDRNGWALGATYFHTNFKNKIDYQPLGFYNGFWWTRMANAQRARTRGLEGFVNVPLAKGLAWNTNITKMFESKNLSTGASLLAVPELSIYSSLQWQIRQGWSAVFSARHVGKEVVTTGTATTFAKAYTTFDVSMNYNVTDTLTLRAGIINLADKETRTIGANYDNGGRTYFVGMTARF</sequence>
<dbReference type="InterPro" id="IPR039426">
    <property type="entry name" value="TonB-dep_rcpt-like"/>
</dbReference>
<dbReference type="PROSITE" id="PS01156">
    <property type="entry name" value="TONB_DEPENDENT_REC_2"/>
    <property type="match status" value="1"/>
</dbReference>
<feature type="domain" description="TonB-dependent receptor plug" evidence="16">
    <location>
        <begin position="29"/>
        <end position="141"/>
    </location>
</feature>
<gene>
    <name evidence="17" type="ORF">I6G66_04570</name>
</gene>
<accession>A0A7T2VZL8</accession>
<evidence type="ECO:0000256" key="13">
    <source>
        <dbReference type="PROSITE-ProRule" id="PRU10144"/>
    </source>
</evidence>
<dbReference type="GO" id="GO:0015344">
    <property type="term" value="F:siderophore uptake transmembrane transporter activity"/>
    <property type="evidence" value="ECO:0007669"/>
    <property type="project" value="TreeGrafter"/>
</dbReference>
<keyword evidence="5 12" id="KW-0812">Transmembrane</keyword>
<evidence type="ECO:0000256" key="4">
    <source>
        <dbReference type="ARBA" id="ARBA00022452"/>
    </source>
</evidence>
<keyword evidence="8 14" id="KW-0798">TonB box</keyword>
<evidence type="ECO:0000259" key="16">
    <source>
        <dbReference type="Pfam" id="PF07715"/>
    </source>
</evidence>
<keyword evidence="7" id="KW-0406">Ion transport</keyword>
<keyword evidence="11 12" id="KW-0998">Cell outer membrane</keyword>
<dbReference type="SUPFAM" id="SSF56935">
    <property type="entry name" value="Porins"/>
    <property type="match status" value="1"/>
</dbReference>
<keyword evidence="6" id="KW-0732">Signal</keyword>
<evidence type="ECO:0000256" key="11">
    <source>
        <dbReference type="ARBA" id="ARBA00023237"/>
    </source>
</evidence>
<feature type="short sequence motif" description="TonB C-terminal box" evidence="13">
    <location>
        <begin position="648"/>
        <end position="665"/>
    </location>
</feature>
<evidence type="ECO:0000256" key="5">
    <source>
        <dbReference type="ARBA" id="ARBA00022692"/>
    </source>
</evidence>
<dbReference type="InterPro" id="IPR012910">
    <property type="entry name" value="Plug_dom"/>
</dbReference>
<dbReference type="AlphaFoldDB" id="A0A7T2VZL8"/>
<evidence type="ECO:0000256" key="12">
    <source>
        <dbReference type="PROSITE-ProRule" id="PRU01360"/>
    </source>
</evidence>
<evidence type="ECO:0000256" key="10">
    <source>
        <dbReference type="ARBA" id="ARBA00023170"/>
    </source>
</evidence>